<evidence type="ECO:0000256" key="2">
    <source>
        <dbReference type="SAM" id="MobiDB-lite"/>
    </source>
</evidence>
<accession>A0A8J4AUB8</accession>
<dbReference type="SUPFAM" id="SSF103657">
    <property type="entry name" value="BAR/IMD domain-like"/>
    <property type="match status" value="1"/>
</dbReference>
<dbReference type="EMBL" id="BNCO01000005">
    <property type="protein sequence ID" value="GIL47817.1"/>
    <property type="molecule type" value="Genomic_DNA"/>
</dbReference>
<organism evidence="3 4">
    <name type="scientific">Volvox africanus</name>
    <dbReference type="NCBI Taxonomy" id="51714"/>
    <lineage>
        <taxon>Eukaryota</taxon>
        <taxon>Viridiplantae</taxon>
        <taxon>Chlorophyta</taxon>
        <taxon>core chlorophytes</taxon>
        <taxon>Chlorophyceae</taxon>
        <taxon>CS clade</taxon>
        <taxon>Chlamydomonadales</taxon>
        <taxon>Volvocaceae</taxon>
        <taxon>Volvox</taxon>
    </lineage>
</organism>
<feature type="region of interest" description="Disordered" evidence="2">
    <location>
        <begin position="292"/>
        <end position="366"/>
    </location>
</feature>
<keyword evidence="4" id="KW-1185">Reference proteome</keyword>
<name>A0A8J4AUB8_9CHLO</name>
<feature type="compositionally biased region" description="Polar residues" evidence="2">
    <location>
        <begin position="342"/>
        <end position="366"/>
    </location>
</feature>
<sequence length="366" mass="41828">MGQAWRIVMENVRQKVGTDRTFKATSNARNEAMFKEATEFCKHLRVLERDLRSIHKAIDAKFANLRNILSSPLPRAFEEGRDGAVPCTEEPKLIGQGVGLEVLQQAANDLKIRLDEDVIKPLRSWLIAYRSVRDRMEKLEALRLELDSRRRTVDNLNEKVDRLDRMQPAPQHKDKHEYDVEKTTHLLHHKGEKLTRTMHAYRELELAVFNSLNTLIKDTGVLRDYTGLSLQIVQECYQKGYAAFSTATPLLDYNSTADNPFAHMQMMDNITARMGAPSERSRQPSDRLTIGARKDGLGMYAPPSDDVGDAGQYDNDQQIQPQMSGYGDMQQPVNPYHGAYQRSPSSKRFMTSPSRSPAWQDQVMQY</sequence>
<dbReference type="Gene3D" id="1.20.1270.60">
    <property type="entry name" value="Arfaptin homology (AH) domain/BAR domain"/>
    <property type="match status" value="1"/>
</dbReference>
<dbReference type="AlphaFoldDB" id="A0A8J4AUB8"/>
<evidence type="ECO:0008006" key="5">
    <source>
        <dbReference type="Google" id="ProtNLM"/>
    </source>
</evidence>
<dbReference type="InterPro" id="IPR027267">
    <property type="entry name" value="AH/BAR_dom_sf"/>
</dbReference>
<dbReference type="Proteomes" id="UP000747399">
    <property type="component" value="Unassembled WGS sequence"/>
</dbReference>
<gene>
    <name evidence="3" type="ORF">Vafri_3974</name>
</gene>
<proteinExistence type="predicted"/>
<evidence type="ECO:0000313" key="4">
    <source>
        <dbReference type="Proteomes" id="UP000747399"/>
    </source>
</evidence>
<comment type="caution">
    <text evidence="3">The sequence shown here is derived from an EMBL/GenBank/DDBJ whole genome shotgun (WGS) entry which is preliminary data.</text>
</comment>
<feature type="compositionally biased region" description="Polar residues" evidence="2">
    <location>
        <begin position="314"/>
        <end position="323"/>
    </location>
</feature>
<protein>
    <recommendedName>
        <fullName evidence="5">BAR domain-containing protein</fullName>
    </recommendedName>
</protein>
<evidence type="ECO:0000313" key="3">
    <source>
        <dbReference type="EMBL" id="GIL47817.1"/>
    </source>
</evidence>
<feature type="coiled-coil region" evidence="1">
    <location>
        <begin position="129"/>
        <end position="166"/>
    </location>
</feature>
<evidence type="ECO:0000256" key="1">
    <source>
        <dbReference type="SAM" id="Coils"/>
    </source>
</evidence>
<keyword evidence="1" id="KW-0175">Coiled coil</keyword>
<reference evidence="3" key="1">
    <citation type="journal article" date="2021" name="Proc. Natl. Acad. Sci. U.S.A.">
        <title>Three genomes in the algal genus Volvox reveal the fate of a haploid sex-determining region after a transition to homothallism.</title>
        <authorList>
            <person name="Yamamoto K."/>
            <person name="Hamaji T."/>
            <person name="Kawai-Toyooka H."/>
            <person name="Matsuzaki R."/>
            <person name="Takahashi F."/>
            <person name="Nishimura Y."/>
            <person name="Kawachi M."/>
            <person name="Noguchi H."/>
            <person name="Minakuchi Y."/>
            <person name="Umen J.G."/>
            <person name="Toyoda A."/>
            <person name="Nozaki H."/>
        </authorList>
    </citation>
    <scope>NUCLEOTIDE SEQUENCE</scope>
    <source>
        <strain evidence="3">NIES-3780</strain>
    </source>
</reference>